<evidence type="ECO:0000256" key="4">
    <source>
        <dbReference type="ARBA" id="ARBA00022777"/>
    </source>
</evidence>
<dbReference type="InterPro" id="IPR003414">
    <property type="entry name" value="PP_kinase"/>
</dbReference>
<keyword evidence="4 6" id="KW-0418">Kinase</keyword>
<evidence type="ECO:0000313" key="13">
    <source>
        <dbReference type="Proteomes" id="UP000249396"/>
    </source>
</evidence>
<dbReference type="CDD" id="cd09168">
    <property type="entry name" value="PLDc_PaPPK1_C2_like"/>
    <property type="match status" value="1"/>
</dbReference>
<dbReference type="PANTHER" id="PTHR30218">
    <property type="entry name" value="POLYPHOSPHATE KINASE"/>
    <property type="match status" value="1"/>
</dbReference>
<comment type="cofactor">
    <cofactor evidence="6">
        <name>Mg(2+)</name>
        <dbReference type="ChEBI" id="CHEBI:18420"/>
    </cofactor>
</comment>
<feature type="domain" description="Polyphosphate kinase C-terminal" evidence="10">
    <location>
        <begin position="605"/>
        <end position="777"/>
    </location>
</feature>
<dbReference type="InterPro" id="IPR036830">
    <property type="entry name" value="PP_kinase_middle_dom_sf"/>
</dbReference>
<comment type="caution">
    <text evidence="12">The sequence shown here is derived from an EMBL/GenBank/DDBJ whole genome shotgun (WGS) entry which is preliminary data.</text>
</comment>
<dbReference type="Pfam" id="PF13090">
    <property type="entry name" value="PP_kinase_C"/>
    <property type="match status" value="1"/>
</dbReference>
<dbReference type="InterPro" id="IPR024953">
    <property type="entry name" value="PP_kinase_middle"/>
</dbReference>
<dbReference type="Gene3D" id="1.10.150.20">
    <property type="entry name" value="5' to 3' exonuclease, C-terminal subdomain"/>
    <property type="match status" value="1"/>
</dbReference>
<dbReference type="Gene3D" id="3.30.870.10">
    <property type="entry name" value="Endonuclease Chain A"/>
    <property type="match status" value="2"/>
</dbReference>
<keyword evidence="2 6" id="KW-0808">Transferase</keyword>
<feature type="binding site" evidence="6">
    <location>
        <position position="507"/>
    </location>
    <ligand>
        <name>Mg(2+)</name>
        <dbReference type="ChEBI" id="CHEBI:18420"/>
    </ligand>
</feature>
<dbReference type="NCBIfam" id="NF003918">
    <property type="entry name" value="PRK05443.1-2"/>
    <property type="match status" value="1"/>
</dbReference>
<dbReference type="SUPFAM" id="SSF143724">
    <property type="entry name" value="PHP14-like"/>
    <property type="match status" value="1"/>
</dbReference>
<proteinExistence type="inferred from homology"/>
<accession>A0A2W4RD81</accession>
<sequence>MPEKTTGKENLIIGNVKGISKSARAVLAEHGIFSVEELAVTGVAQLQKIPGFSAQKAERMIRAAKHLVGDMEKDNSAMRLQGKTQSPCPSSLEEKDGEVDLNDPKLYINRELSLLEFNWRVLEQAKDKGTPLLERLNFLCISCSNLDEFFEVRVAGLIQMAELGAARNEPDGLSPGEVLAAISQRAHELVAEQYRVLNEVMLPALVEQNIRFIRRTEWKESQRAWLKKYYEEELLPILSPMGLDPAHPFPRILNKSLNFIISLSGKDAFGRDLELAILQAPRALPRIIQLPQNETGSGPHDFVFLSSIIHAFADQLFHGMKVRACNQFRVTRNSDMYLDEEEIDDLLRAVEGELTSRNFGDEVRLEVTDNCPDELVEFLLSQFALTDDRLYKVHGPVNLIRSREVYDLIDRPELKYQQFVAGLPRQLAGYKDDIFEAMRKQDILLHQPYESFGPVIELVRQAAEDPQVVAIKQTLYRAGSNSPIVEALIRAAQAGKEVTVVVELLARFDEKANISLAHRLQEAGVQVVYGIVGYKTHAKMMLILRREGKQLRHYTHLSTGNYHPRTARLYTDYSLFTSDKELGEDVRRVFVQLTSLGKMSRLDKLLQSPFTLHSALIKKIGRETEHAKKGLPARIIIKVNSVNEPQLIRALYNASLAGVKITLIVRGECCLRPGVKGVSENIQVRSIIGRFLEHSRVYWFENGGEPEAFCASADFMKRNMFRRVESCFPVTSKKLAERIRSDLDLYLKDNTQAWLLQTDGIYVKAKPKDGEPAISAQLALLGQMAEMA</sequence>
<comment type="catalytic activity">
    <reaction evidence="6 7">
        <text>[phosphate](n) + ATP = [phosphate](n+1) + ADP</text>
        <dbReference type="Rhea" id="RHEA:19573"/>
        <dbReference type="Rhea" id="RHEA-COMP:9859"/>
        <dbReference type="Rhea" id="RHEA-COMP:14280"/>
        <dbReference type="ChEBI" id="CHEBI:16838"/>
        <dbReference type="ChEBI" id="CHEBI:30616"/>
        <dbReference type="ChEBI" id="CHEBI:456216"/>
        <dbReference type="EC" id="2.7.4.1"/>
    </reaction>
</comment>
<dbReference type="AlphaFoldDB" id="A0A2W4RD81"/>
<dbReference type="PIRSF" id="PIRSF015589">
    <property type="entry name" value="PP_kinase"/>
    <property type="match status" value="1"/>
</dbReference>
<evidence type="ECO:0000256" key="2">
    <source>
        <dbReference type="ARBA" id="ARBA00022679"/>
    </source>
</evidence>
<feature type="binding site" evidence="6">
    <location>
        <position position="694"/>
    </location>
    <ligand>
        <name>ATP</name>
        <dbReference type="ChEBI" id="CHEBI:30616"/>
    </ligand>
</feature>
<evidence type="ECO:0000256" key="5">
    <source>
        <dbReference type="ARBA" id="ARBA00022840"/>
    </source>
</evidence>
<feature type="domain" description="Polyphosphate kinase middle" evidence="8">
    <location>
        <begin position="222"/>
        <end position="399"/>
    </location>
</feature>
<dbReference type="SUPFAM" id="SSF140356">
    <property type="entry name" value="PPK N-terminal domain-like"/>
    <property type="match status" value="1"/>
</dbReference>
<dbReference type="Pfam" id="PF17941">
    <property type="entry name" value="PP_kinase_C_1"/>
    <property type="match status" value="1"/>
</dbReference>
<evidence type="ECO:0000256" key="1">
    <source>
        <dbReference type="ARBA" id="ARBA00022553"/>
    </source>
</evidence>
<dbReference type="EMBL" id="QJPH01000278">
    <property type="protein sequence ID" value="PZN80786.1"/>
    <property type="molecule type" value="Genomic_DNA"/>
</dbReference>
<feature type="binding site" evidence="6">
    <location>
        <position position="477"/>
    </location>
    <ligand>
        <name>Mg(2+)</name>
        <dbReference type="ChEBI" id="CHEBI:18420"/>
    </ligand>
</feature>
<name>A0A2W4RD81_9GAMM</name>
<evidence type="ECO:0000259" key="10">
    <source>
        <dbReference type="Pfam" id="PF13090"/>
    </source>
</evidence>
<dbReference type="SUPFAM" id="SSF47794">
    <property type="entry name" value="Rad51 N-terminal domain-like"/>
    <property type="match status" value="1"/>
</dbReference>
<comment type="PTM">
    <text evidence="6 7">An intermediate of this reaction is the autophosphorylated ppk in which a phosphate is covalently linked to a histidine residue through a N-P bond.</text>
</comment>
<evidence type="ECO:0000259" key="9">
    <source>
        <dbReference type="Pfam" id="PF13089"/>
    </source>
</evidence>
<feature type="binding site" evidence="6">
    <location>
        <position position="145"/>
    </location>
    <ligand>
        <name>ATP</name>
        <dbReference type="ChEBI" id="CHEBI:30616"/>
    </ligand>
</feature>
<gene>
    <name evidence="12" type="primary">ppk1</name>
    <name evidence="6" type="synonym">ppk</name>
    <name evidence="12" type="ORF">DM484_09445</name>
</gene>
<feature type="domain" description="Polyphosphate kinase N-terminal" evidence="9">
    <location>
        <begin position="107"/>
        <end position="212"/>
    </location>
</feature>
<dbReference type="InterPro" id="IPR041108">
    <property type="entry name" value="PP_kinase_C_1"/>
</dbReference>
<dbReference type="GO" id="GO:0005524">
    <property type="term" value="F:ATP binding"/>
    <property type="evidence" value="ECO:0007669"/>
    <property type="project" value="UniProtKB-KW"/>
</dbReference>
<feature type="binding site" evidence="6">
    <location>
        <position position="666"/>
    </location>
    <ligand>
        <name>ATP</name>
        <dbReference type="ChEBI" id="CHEBI:30616"/>
    </ligand>
</feature>
<dbReference type="Gene3D" id="3.30.1840.10">
    <property type="entry name" value="Polyphosphate kinase middle domain"/>
    <property type="match status" value="1"/>
</dbReference>
<dbReference type="GO" id="GO:0046872">
    <property type="term" value="F:metal ion binding"/>
    <property type="evidence" value="ECO:0007669"/>
    <property type="project" value="UniProtKB-KW"/>
</dbReference>
<keyword evidence="5 6" id="KW-0067">ATP-binding</keyword>
<dbReference type="InterPro" id="IPR025200">
    <property type="entry name" value="PPK_C_dom2"/>
</dbReference>
<dbReference type="Gene3D" id="1.20.58.310">
    <property type="entry name" value="Polyphosphate kinase N-terminal domain"/>
    <property type="match status" value="1"/>
</dbReference>
<dbReference type="InterPro" id="IPR036832">
    <property type="entry name" value="PPK_N_dom_sf"/>
</dbReference>
<dbReference type="Pfam" id="PF14520">
    <property type="entry name" value="HHH_5"/>
    <property type="match status" value="1"/>
</dbReference>
<feature type="binding site" evidence="6">
    <location>
        <position position="570"/>
    </location>
    <ligand>
        <name>ATP</name>
        <dbReference type="ChEBI" id="CHEBI:30616"/>
    </ligand>
</feature>
<reference evidence="12 13" key="1">
    <citation type="journal article" date="2018" name="Aquat. Microb. Ecol.">
        <title>Gammaproteobacterial methanotrophs dominate.</title>
        <authorList>
            <person name="Rissanen A.J."/>
            <person name="Saarenheimo J."/>
            <person name="Tiirola M."/>
            <person name="Peura S."/>
            <person name="Aalto S.L."/>
            <person name="Karvinen A."/>
            <person name="Nykanen H."/>
        </authorList>
    </citation>
    <scope>NUCLEOTIDE SEQUENCE [LARGE SCALE GENOMIC DNA]</scope>
    <source>
        <strain evidence="12">AMbin10</strain>
    </source>
</reference>
<dbReference type="HAMAP" id="MF_00347">
    <property type="entry name" value="Polyphosphate_kinase"/>
    <property type="match status" value="1"/>
</dbReference>
<evidence type="ECO:0000256" key="7">
    <source>
        <dbReference type="RuleBase" id="RU003800"/>
    </source>
</evidence>
<dbReference type="InterPro" id="IPR010995">
    <property type="entry name" value="DNA_repair_Rad51/TF_NusA_a-hlx"/>
</dbReference>
<feature type="active site" description="Phosphohistidine intermediate" evidence="6">
    <location>
        <position position="537"/>
    </location>
</feature>
<dbReference type="NCBIfam" id="TIGR03705">
    <property type="entry name" value="poly_P_kin"/>
    <property type="match status" value="1"/>
</dbReference>
<dbReference type="NCBIfam" id="NF003917">
    <property type="entry name" value="PRK05443.1-1"/>
    <property type="match status" value="1"/>
</dbReference>
<dbReference type="NCBIfam" id="NF003921">
    <property type="entry name" value="PRK05443.2-2"/>
    <property type="match status" value="1"/>
</dbReference>
<dbReference type="GO" id="GO:0008976">
    <property type="term" value="F:polyphosphate kinase activity"/>
    <property type="evidence" value="ECO:0007669"/>
    <property type="project" value="UniProtKB-UniRule"/>
</dbReference>
<dbReference type="SUPFAM" id="SSF56024">
    <property type="entry name" value="Phospholipase D/nuclease"/>
    <property type="match status" value="2"/>
</dbReference>
<dbReference type="GO" id="GO:0006799">
    <property type="term" value="P:polyphosphate biosynthetic process"/>
    <property type="evidence" value="ECO:0007669"/>
    <property type="project" value="UniProtKB-UniRule"/>
</dbReference>
<dbReference type="GO" id="GO:0009358">
    <property type="term" value="C:polyphosphate kinase complex"/>
    <property type="evidence" value="ECO:0007669"/>
    <property type="project" value="InterPro"/>
</dbReference>
<evidence type="ECO:0000256" key="3">
    <source>
        <dbReference type="ARBA" id="ARBA00022741"/>
    </source>
</evidence>
<dbReference type="Proteomes" id="UP000249396">
    <property type="component" value="Unassembled WGS sequence"/>
</dbReference>
<evidence type="ECO:0000259" key="11">
    <source>
        <dbReference type="Pfam" id="PF17941"/>
    </source>
</evidence>
<keyword evidence="6" id="KW-0479">Metal-binding</keyword>
<dbReference type="InterPro" id="IPR025198">
    <property type="entry name" value="PPK_N_dom"/>
</dbReference>
<comment type="function">
    <text evidence="6 7">Catalyzes the reversible transfer of the terminal phosphate of ATP to form a long-chain polyphosphate (polyP).</text>
</comment>
<keyword evidence="6" id="KW-0460">Magnesium</keyword>
<evidence type="ECO:0000313" key="12">
    <source>
        <dbReference type="EMBL" id="PZN80786.1"/>
    </source>
</evidence>
<keyword evidence="3 6" id="KW-0547">Nucleotide-binding</keyword>
<dbReference type="Pfam" id="PF13089">
    <property type="entry name" value="PP_kinase_N"/>
    <property type="match status" value="1"/>
</dbReference>
<evidence type="ECO:0000259" key="8">
    <source>
        <dbReference type="Pfam" id="PF02503"/>
    </source>
</evidence>
<dbReference type="CDD" id="cd09165">
    <property type="entry name" value="PLDc_PaPPK1_C1_like"/>
    <property type="match status" value="1"/>
</dbReference>
<dbReference type="EC" id="2.7.4.1" evidence="6 7"/>
<keyword evidence="1 6" id="KW-0597">Phosphoprotein</keyword>
<dbReference type="PANTHER" id="PTHR30218:SF0">
    <property type="entry name" value="POLYPHOSPHATE KINASE"/>
    <property type="match status" value="1"/>
</dbReference>
<organism evidence="12 13">
    <name type="scientific">Candidatus Methylumidiphilus alinenensis</name>
    <dbReference type="NCBI Taxonomy" id="2202197"/>
    <lineage>
        <taxon>Bacteria</taxon>
        <taxon>Pseudomonadati</taxon>
        <taxon>Pseudomonadota</taxon>
        <taxon>Gammaproteobacteria</taxon>
        <taxon>Methylococcales</taxon>
        <taxon>Candidatus Methylumidiphilus</taxon>
    </lineage>
</organism>
<protein>
    <recommendedName>
        <fullName evidence="6 7">Polyphosphate kinase</fullName>
        <ecNumber evidence="6 7">2.7.4.1</ecNumber>
    </recommendedName>
    <alternativeName>
        <fullName evidence="6">ATP-polyphosphate phosphotransferase</fullName>
    </alternativeName>
    <alternativeName>
        <fullName evidence="6">Polyphosphoric acid kinase</fullName>
    </alternativeName>
</protein>
<dbReference type="Pfam" id="PF02503">
    <property type="entry name" value="PP_kinase"/>
    <property type="match status" value="1"/>
</dbReference>
<comment type="similarity">
    <text evidence="6 7">Belongs to the polyphosphate kinase 1 (PPK1) family.</text>
</comment>
<evidence type="ECO:0000256" key="6">
    <source>
        <dbReference type="HAMAP-Rule" id="MF_00347"/>
    </source>
</evidence>
<feature type="domain" description="Polyphosphate kinase C-terminal" evidence="11">
    <location>
        <begin position="433"/>
        <end position="596"/>
    </location>
</feature>